<dbReference type="EMBL" id="LDEV01002817">
    <property type="protein sequence ID" value="KLJ07450.1"/>
    <property type="molecule type" value="Genomic_DNA"/>
</dbReference>
<protein>
    <submittedName>
        <fullName evidence="1">Uncharacterized protein</fullName>
    </submittedName>
</protein>
<keyword evidence="2" id="KW-1185">Reference proteome</keyword>
<dbReference type="AlphaFoldDB" id="A0A0H1B7T6"/>
<name>A0A0H1B7T6_9EURO</name>
<reference evidence="2" key="1">
    <citation type="journal article" date="2015" name="PLoS Genet.">
        <title>The dynamic genome and transcriptome of the human fungal pathogen Blastomyces and close relative Emmonsia.</title>
        <authorList>
            <person name="Munoz J.F."/>
            <person name="Gauthier G.M."/>
            <person name="Desjardins C.A."/>
            <person name="Gallo J.E."/>
            <person name="Holder J."/>
            <person name="Sullivan T.D."/>
            <person name="Marty A.J."/>
            <person name="Carmen J.C."/>
            <person name="Chen Z."/>
            <person name="Ding L."/>
            <person name="Gujja S."/>
            <person name="Magrini V."/>
            <person name="Misas E."/>
            <person name="Mitreva M."/>
            <person name="Priest M."/>
            <person name="Saif S."/>
            <person name="Whiston E.A."/>
            <person name="Young S."/>
            <person name="Zeng Q."/>
            <person name="Goldman W.E."/>
            <person name="Mardis E.R."/>
            <person name="Taylor J.W."/>
            <person name="McEwen J.G."/>
            <person name="Clay O.K."/>
            <person name="Klein B.S."/>
            <person name="Cuomo C.A."/>
        </authorList>
    </citation>
    <scope>NUCLEOTIDE SEQUENCE [LARGE SCALE GENOMIC DNA]</scope>
    <source>
        <strain evidence="2">UAMH 139</strain>
    </source>
</reference>
<evidence type="ECO:0000313" key="2">
    <source>
        <dbReference type="Proteomes" id="UP000053573"/>
    </source>
</evidence>
<proteinExistence type="predicted"/>
<comment type="caution">
    <text evidence="1">The sequence shown here is derived from an EMBL/GenBank/DDBJ whole genome shotgun (WGS) entry which is preliminary data.</text>
</comment>
<sequence>MVKPGPSLTCPTNHPAATGTVPVRYFHHVYHCHPQSLARIANVANLRAGKKHPLFAVSDRRCLELLSPMAPGEIIIPASPRFTMHRMDPCYPESACLSHGDPAQAAENGAISEKVENLQGTMRWIYVLRGPEHQQDSKSLQLIGGLDKARVSHTFYSHTEYISTLQPEIDTTPSDRIDSPVRPISDLKLLSTGLPFGPGLPWLITLCIEGKTVREQKVQHTLFCIGDFAKQDVPRLPPPQSN</sequence>
<organism evidence="1 2">
    <name type="scientific">Blastomyces silverae</name>
    <dbReference type="NCBI Taxonomy" id="2060906"/>
    <lineage>
        <taxon>Eukaryota</taxon>
        <taxon>Fungi</taxon>
        <taxon>Dikarya</taxon>
        <taxon>Ascomycota</taxon>
        <taxon>Pezizomycotina</taxon>
        <taxon>Eurotiomycetes</taxon>
        <taxon>Eurotiomycetidae</taxon>
        <taxon>Onygenales</taxon>
        <taxon>Ajellomycetaceae</taxon>
        <taxon>Blastomyces</taxon>
    </lineage>
</organism>
<evidence type="ECO:0000313" key="1">
    <source>
        <dbReference type="EMBL" id="KLJ07450.1"/>
    </source>
</evidence>
<accession>A0A0H1B7T6</accession>
<gene>
    <name evidence="1" type="ORF">EMPG_17073</name>
</gene>
<dbReference type="Proteomes" id="UP000053573">
    <property type="component" value="Unassembled WGS sequence"/>
</dbReference>